<dbReference type="STRING" id="410764.GA0061103_1450"/>
<dbReference type="RefSeq" id="WP_092706633.1">
    <property type="nucleotide sequence ID" value="NZ_FMAG01000001.1"/>
</dbReference>
<gene>
    <name evidence="1" type="ORF">GA0061103_1450</name>
</gene>
<dbReference type="Pfam" id="PF04655">
    <property type="entry name" value="APH_6_hur"/>
    <property type="match status" value="1"/>
</dbReference>
<organism evidence="1 2">
    <name type="scientific">Rhizobium multihospitium</name>
    <dbReference type="NCBI Taxonomy" id="410764"/>
    <lineage>
        <taxon>Bacteria</taxon>
        <taxon>Pseudomonadati</taxon>
        <taxon>Pseudomonadota</taxon>
        <taxon>Alphaproteobacteria</taxon>
        <taxon>Hyphomicrobiales</taxon>
        <taxon>Rhizobiaceae</taxon>
        <taxon>Rhizobium/Agrobacterium group</taxon>
        <taxon>Rhizobium</taxon>
    </lineage>
</organism>
<dbReference type="AlphaFoldDB" id="A0A1C3U3N7"/>
<keyword evidence="2" id="KW-1185">Reference proteome</keyword>
<keyword evidence="1" id="KW-0808">Transferase</keyword>
<evidence type="ECO:0000313" key="2">
    <source>
        <dbReference type="Proteomes" id="UP000199101"/>
    </source>
</evidence>
<dbReference type="OrthoDB" id="3638028at2"/>
<dbReference type="InterPro" id="IPR006748">
    <property type="entry name" value="NH2Glyco/OHUrea_AB-resist_kin"/>
</dbReference>
<name>A0A1C3U3N7_9HYPH</name>
<protein>
    <submittedName>
        <fullName evidence="1">Streptomycin 6-kinase</fullName>
    </submittedName>
</protein>
<evidence type="ECO:0000313" key="1">
    <source>
        <dbReference type="EMBL" id="SCB10079.1"/>
    </source>
</evidence>
<dbReference type="EMBL" id="FMAG01000001">
    <property type="protein sequence ID" value="SCB10079.1"/>
    <property type="molecule type" value="Genomic_DNA"/>
</dbReference>
<dbReference type="GO" id="GO:0019748">
    <property type="term" value="P:secondary metabolic process"/>
    <property type="evidence" value="ECO:0007669"/>
    <property type="project" value="InterPro"/>
</dbReference>
<proteinExistence type="predicted"/>
<dbReference type="InterPro" id="IPR011009">
    <property type="entry name" value="Kinase-like_dom_sf"/>
</dbReference>
<dbReference type="SUPFAM" id="SSF56112">
    <property type="entry name" value="Protein kinase-like (PK-like)"/>
    <property type="match status" value="1"/>
</dbReference>
<keyword evidence="1" id="KW-0418">Kinase</keyword>
<reference evidence="2" key="1">
    <citation type="submission" date="2016-08" db="EMBL/GenBank/DDBJ databases">
        <authorList>
            <person name="Varghese N."/>
            <person name="Submissions Spin"/>
        </authorList>
    </citation>
    <scope>NUCLEOTIDE SEQUENCE [LARGE SCALE GENOMIC DNA]</scope>
    <source>
        <strain evidence="2">HAMBI 2975</strain>
    </source>
</reference>
<accession>A0A1C3U3N7</accession>
<dbReference type="GO" id="GO:0016301">
    <property type="term" value="F:kinase activity"/>
    <property type="evidence" value="ECO:0007669"/>
    <property type="project" value="UniProtKB-KW"/>
</dbReference>
<sequence>MTKNDDAKIYFDLWRLIPDGDPIVTHSSRLFPVRRDGEPAMLKLAVAPEEKWGAELMVWWNGVGAARVLEHKDDAILLERATGRLSLADMARNGRDDEASCIICEAVAKLHAPRGISLPPLIPLSDRFRALEAAVQREGGSFVRSAVAARMLLSEPRDVVPLHGDIHHGNILDFAERGWLAIDPKGLVGERYFDYANLFCNPDHAVATAPGRLARQVNVVSAAAGLNRFRLLQWIVAWTGLSAAWLIEDGLDQHVPAAIQRGQIAAAELDGVGIA</sequence>
<dbReference type="Proteomes" id="UP000199101">
    <property type="component" value="Unassembled WGS sequence"/>
</dbReference>
<dbReference type="GO" id="GO:0016773">
    <property type="term" value="F:phosphotransferase activity, alcohol group as acceptor"/>
    <property type="evidence" value="ECO:0007669"/>
    <property type="project" value="InterPro"/>
</dbReference>